<evidence type="ECO:0000256" key="8">
    <source>
        <dbReference type="SAM" id="MobiDB-lite"/>
    </source>
</evidence>
<evidence type="ECO:0000256" key="1">
    <source>
        <dbReference type="ARBA" id="ARBA00001947"/>
    </source>
</evidence>
<accession>A0A8H3HIB5</accession>
<feature type="compositionally biased region" description="Polar residues" evidence="8">
    <location>
        <begin position="177"/>
        <end position="191"/>
    </location>
</feature>
<evidence type="ECO:0000256" key="7">
    <source>
        <dbReference type="ARBA" id="ARBA00023049"/>
    </source>
</evidence>
<keyword evidence="7" id="KW-0482">Metalloprotease</keyword>
<dbReference type="Pfam" id="PF14521">
    <property type="entry name" value="Aspzincin_M35"/>
    <property type="match status" value="1"/>
</dbReference>
<evidence type="ECO:0000256" key="9">
    <source>
        <dbReference type="SAM" id="SignalP"/>
    </source>
</evidence>
<evidence type="ECO:0000256" key="4">
    <source>
        <dbReference type="ARBA" id="ARBA00022723"/>
    </source>
</evidence>
<feature type="chain" id="PRO_5034553953" description="Lysine-specific metallo-endopeptidase domain-containing protein" evidence="9">
    <location>
        <begin position="20"/>
        <end position="349"/>
    </location>
</feature>
<keyword evidence="9" id="KW-0732">Signal</keyword>
<keyword evidence="4" id="KW-0479">Metal-binding</keyword>
<dbReference type="InterPro" id="IPR024079">
    <property type="entry name" value="MetalloPept_cat_dom_sf"/>
</dbReference>
<name>A0A8H3HIB5_9AGAM</name>
<comment type="cofactor">
    <cofactor evidence="1">
        <name>Zn(2+)</name>
        <dbReference type="ChEBI" id="CHEBI:29105"/>
    </cofactor>
</comment>
<dbReference type="SMART" id="SM01351">
    <property type="entry name" value="Aspzincin_M35"/>
    <property type="match status" value="1"/>
</dbReference>
<dbReference type="InterPro" id="IPR029463">
    <property type="entry name" value="Lys_MEP"/>
</dbReference>
<keyword evidence="5" id="KW-0378">Hydrolase</keyword>
<evidence type="ECO:0000259" key="10">
    <source>
        <dbReference type="SMART" id="SM01351"/>
    </source>
</evidence>
<dbReference type="InterPro" id="IPR050414">
    <property type="entry name" value="Fungal_M35_metalloproteases"/>
</dbReference>
<protein>
    <recommendedName>
        <fullName evidence="10">Lysine-specific metallo-endopeptidase domain-containing protein</fullName>
    </recommendedName>
</protein>
<organism evidence="11 12">
    <name type="scientific">Rhizoctonia solani</name>
    <dbReference type="NCBI Taxonomy" id="456999"/>
    <lineage>
        <taxon>Eukaryota</taxon>
        <taxon>Fungi</taxon>
        <taxon>Dikarya</taxon>
        <taxon>Basidiomycota</taxon>
        <taxon>Agaricomycotina</taxon>
        <taxon>Agaricomycetes</taxon>
        <taxon>Cantharellales</taxon>
        <taxon>Ceratobasidiaceae</taxon>
        <taxon>Rhizoctonia</taxon>
    </lineage>
</organism>
<evidence type="ECO:0000313" key="11">
    <source>
        <dbReference type="EMBL" id="CAE6511817.1"/>
    </source>
</evidence>
<evidence type="ECO:0000256" key="2">
    <source>
        <dbReference type="ARBA" id="ARBA00010279"/>
    </source>
</evidence>
<comment type="caution">
    <text evidence="11">The sequence shown here is derived from an EMBL/GenBank/DDBJ whole genome shotgun (WGS) entry which is preliminary data.</text>
</comment>
<feature type="domain" description="Lysine-specific metallo-endopeptidase" evidence="10">
    <location>
        <begin position="212"/>
        <end position="343"/>
    </location>
</feature>
<evidence type="ECO:0000256" key="5">
    <source>
        <dbReference type="ARBA" id="ARBA00022801"/>
    </source>
</evidence>
<evidence type="ECO:0000313" key="12">
    <source>
        <dbReference type="Proteomes" id="UP000663853"/>
    </source>
</evidence>
<dbReference type="PANTHER" id="PTHR37016">
    <property type="match status" value="1"/>
</dbReference>
<dbReference type="EMBL" id="CAJMXA010003693">
    <property type="protein sequence ID" value="CAE6511817.1"/>
    <property type="molecule type" value="Genomic_DNA"/>
</dbReference>
<dbReference type="GO" id="GO:0006508">
    <property type="term" value="P:proteolysis"/>
    <property type="evidence" value="ECO:0007669"/>
    <property type="project" value="UniProtKB-KW"/>
</dbReference>
<evidence type="ECO:0000256" key="6">
    <source>
        <dbReference type="ARBA" id="ARBA00022833"/>
    </source>
</evidence>
<dbReference type="Gene3D" id="2.60.40.2970">
    <property type="match status" value="1"/>
</dbReference>
<dbReference type="GO" id="GO:0046872">
    <property type="term" value="F:metal ion binding"/>
    <property type="evidence" value="ECO:0007669"/>
    <property type="project" value="UniProtKB-KW"/>
</dbReference>
<feature type="signal peptide" evidence="9">
    <location>
        <begin position="1"/>
        <end position="19"/>
    </location>
</feature>
<dbReference type="SUPFAM" id="SSF55486">
    <property type="entry name" value="Metalloproteases ('zincins'), catalytic domain"/>
    <property type="match status" value="1"/>
</dbReference>
<dbReference type="PANTHER" id="PTHR37016:SF3">
    <property type="entry name" value="NEUTRAL PROTEASE 2-RELATED"/>
    <property type="match status" value="1"/>
</dbReference>
<comment type="similarity">
    <text evidence="2">Belongs to the peptidase M35 family.</text>
</comment>
<evidence type="ECO:0000256" key="3">
    <source>
        <dbReference type="ARBA" id="ARBA00022670"/>
    </source>
</evidence>
<dbReference type="Gene3D" id="3.40.390.10">
    <property type="entry name" value="Collagenase (Catalytic Domain)"/>
    <property type="match status" value="1"/>
</dbReference>
<proteinExistence type="inferred from homology"/>
<dbReference type="AlphaFoldDB" id="A0A8H3HIB5"/>
<keyword evidence="3" id="KW-0645">Protease</keyword>
<feature type="region of interest" description="Disordered" evidence="8">
    <location>
        <begin position="162"/>
        <end position="191"/>
    </location>
</feature>
<dbReference type="GO" id="GO:0004222">
    <property type="term" value="F:metalloendopeptidase activity"/>
    <property type="evidence" value="ECO:0007669"/>
    <property type="project" value="InterPro"/>
</dbReference>
<keyword evidence="6" id="KW-0862">Zinc</keyword>
<gene>
    <name evidence="11" type="ORF">RDB_LOCUS130063</name>
</gene>
<sequence length="349" mass="38577">MRTAFAAAFASLFVLRAFAEPALTTTLSQPDANNPFVKTTVTNTGSETLKILKDPQSVLSETETETFTVTGANGSPNFRGIRVKYSPDFVRQENDPESFIVLAPGQSHEVTHDLSRAFDFGPTGTGEYRIEALNTFNYVDATGQLARIIATTDSAAFKMTGNTLPTRDFRPRGSAPSVRQTGTRFNGCSPQQQRDINAAIPLAEGYITQARTYLDRTPDGLRYKTWFGQPDSGRLDKAKMHFQKIQGKSRSTTYDCSTCTQTNVFAYVYPNQPGKVYLCPQFWRAPTRGSDSKAGTLVHEQSHFDANGGTQDYAYSKSDCRSLARRTPETAVMNADNHEYFAENDPNVS</sequence>
<reference evidence="11" key="1">
    <citation type="submission" date="2021-01" db="EMBL/GenBank/DDBJ databases">
        <authorList>
            <person name="Kaushik A."/>
        </authorList>
    </citation>
    <scope>NUCLEOTIDE SEQUENCE</scope>
    <source>
        <strain evidence="11">AG6-10EEA</strain>
    </source>
</reference>
<dbReference type="Proteomes" id="UP000663853">
    <property type="component" value="Unassembled WGS sequence"/>
</dbReference>